<gene>
    <name evidence="8" type="ORF">C0039_09680</name>
</gene>
<dbReference type="Proteomes" id="UP000235005">
    <property type="component" value="Unassembled WGS sequence"/>
</dbReference>
<dbReference type="Pfam" id="PF05175">
    <property type="entry name" value="MTS"/>
    <property type="match status" value="1"/>
</dbReference>
<accession>A0A2N5X313</accession>
<evidence type="ECO:0000313" key="9">
    <source>
        <dbReference type="Proteomes" id="UP000235005"/>
    </source>
</evidence>
<organism evidence="8 9">
    <name type="scientific">Pseudohalioglobus lutimaris</name>
    <dbReference type="NCBI Taxonomy" id="1737061"/>
    <lineage>
        <taxon>Bacteria</taxon>
        <taxon>Pseudomonadati</taxon>
        <taxon>Pseudomonadota</taxon>
        <taxon>Gammaproteobacteria</taxon>
        <taxon>Cellvibrionales</taxon>
        <taxon>Halieaceae</taxon>
        <taxon>Pseudohalioglobus</taxon>
    </lineage>
</organism>
<evidence type="ECO:0000259" key="6">
    <source>
        <dbReference type="Pfam" id="PF05175"/>
    </source>
</evidence>
<reference evidence="8 9" key="1">
    <citation type="submission" date="2018-01" db="EMBL/GenBank/DDBJ databases">
        <title>The draft genome sequence of Halioglobus lutimaris HF004.</title>
        <authorList>
            <person name="Du Z.-J."/>
            <person name="Shi M.-J."/>
        </authorList>
    </citation>
    <scope>NUCLEOTIDE SEQUENCE [LARGE SCALE GENOMIC DNA]</scope>
    <source>
        <strain evidence="8 9">HF004</strain>
    </source>
</reference>
<comment type="caution">
    <text evidence="8">The sequence shown here is derived from an EMBL/GenBank/DDBJ whole genome shotgun (WGS) entry which is preliminary data.</text>
</comment>
<proteinExistence type="predicted"/>
<keyword evidence="2" id="KW-0698">rRNA processing</keyword>
<dbReference type="InterPro" id="IPR058679">
    <property type="entry name" value="RlmG_N"/>
</dbReference>
<dbReference type="PANTHER" id="PTHR47816">
    <property type="entry name" value="RIBOSOMAL RNA SMALL SUBUNIT METHYLTRANSFERASE C"/>
    <property type="match status" value="1"/>
</dbReference>
<dbReference type="EMBL" id="PKUS01000010">
    <property type="protein sequence ID" value="PLW68886.1"/>
    <property type="molecule type" value="Genomic_DNA"/>
</dbReference>
<protein>
    <submittedName>
        <fullName evidence="8">Class I SAM-dependent methyltransferase</fullName>
    </submittedName>
</protein>
<dbReference type="InterPro" id="IPR029063">
    <property type="entry name" value="SAM-dependent_MTases_sf"/>
</dbReference>
<dbReference type="PIRSF" id="PIRSF037565">
    <property type="entry name" value="RRNA_m2G_Mtase_RsmD_prd"/>
    <property type="match status" value="1"/>
</dbReference>
<dbReference type="CDD" id="cd02440">
    <property type="entry name" value="AdoMet_MTases"/>
    <property type="match status" value="1"/>
</dbReference>
<dbReference type="Pfam" id="PF26049">
    <property type="entry name" value="RLMG_N"/>
    <property type="match status" value="1"/>
</dbReference>
<keyword evidence="5" id="KW-0949">S-adenosyl-L-methionine</keyword>
<dbReference type="InterPro" id="IPR046977">
    <property type="entry name" value="RsmC/RlmG"/>
</dbReference>
<dbReference type="GO" id="GO:0008990">
    <property type="term" value="F:rRNA (guanine-N2-)-methyltransferase activity"/>
    <property type="evidence" value="ECO:0007669"/>
    <property type="project" value="InterPro"/>
</dbReference>
<keyword evidence="3 8" id="KW-0489">Methyltransferase</keyword>
<dbReference type="InterPro" id="IPR007848">
    <property type="entry name" value="Small_mtfrase_dom"/>
</dbReference>
<dbReference type="AlphaFoldDB" id="A0A2N5X313"/>
<keyword evidence="9" id="KW-1185">Reference proteome</keyword>
<dbReference type="SUPFAM" id="SSF53335">
    <property type="entry name" value="S-adenosyl-L-methionine-dependent methyltransferases"/>
    <property type="match status" value="1"/>
</dbReference>
<dbReference type="RefSeq" id="WP_076001305.1">
    <property type="nucleotide sequence ID" value="NZ_PKUS01000010.1"/>
</dbReference>
<keyword evidence="1" id="KW-0963">Cytoplasm</keyword>
<sequence length="372" mass="40993">MAAPASTLLICPQGDFRLQRYPRRKPETLQAWCGADMLLLEAADPASETLVVNDEHGALCVAVQPRLLWTDSALSVQAMRDNCAQNSRVVPAICWSTASPEGRFQQVLLRIPKQLAYFEYQLAQLADLLEPGTRLYLAGMDKHLSPHTADLIERYFGAVERHRGRRKARLFSAVQGSPGKDFTLDAYSRYHCPPLNGQLCALPNVFSRERLDIGTRFLLENLHRLPPATQVADLACGNGVLGIAALQQNGAATVTFLDESAMAIASARINCRALLGETKSIVFHHGDGFRGLAGHFDRILCNPPFHLSHTVDDFAGRRLLGQCANALNSGGELVLVANRHLPYGDTLQQSFGRVEQLARNNKFIIWRARSGC</sequence>
<dbReference type="GO" id="GO:0003676">
    <property type="term" value="F:nucleic acid binding"/>
    <property type="evidence" value="ECO:0007669"/>
    <property type="project" value="InterPro"/>
</dbReference>
<dbReference type="PROSITE" id="PS00092">
    <property type="entry name" value="N6_MTASE"/>
    <property type="match status" value="1"/>
</dbReference>
<feature type="domain" description="RlmG N-terminal" evidence="7">
    <location>
        <begin position="9"/>
        <end position="173"/>
    </location>
</feature>
<dbReference type="GO" id="GO:0005737">
    <property type="term" value="C:cytoplasm"/>
    <property type="evidence" value="ECO:0007669"/>
    <property type="project" value="InterPro"/>
</dbReference>
<evidence type="ECO:0000256" key="3">
    <source>
        <dbReference type="ARBA" id="ARBA00022603"/>
    </source>
</evidence>
<keyword evidence="4 8" id="KW-0808">Transferase</keyword>
<evidence type="ECO:0000256" key="5">
    <source>
        <dbReference type="ARBA" id="ARBA00022691"/>
    </source>
</evidence>
<evidence type="ECO:0000256" key="1">
    <source>
        <dbReference type="ARBA" id="ARBA00022490"/>
    </source>
</evidence>
<dbReference type="OrthoDB" id="29650at2"/>
<name>A0A2N5X313_9GAMM</name>
<evidence type="ECO:0000313" key="8">
    <source>
        <dbReference type="EMBL" id="PLW68886.1"/>
    </source>
</evidence>
<dbReference type="PANTHER" id="PTHR47816:SF5">
    <property type="entry name" value="RIBOSOMAL RNA LARGE SUBUNIT METHYLTRANSFERASE G"/>
    <property type="match status" value="1"/>
</dbReference>
<evidence type="ECO:0000256" key="2">
    <source>
        <dbReference type="ARBA" id="ARBA00022552"/>
    </source>
</evidence>
<dbReference type="Gene3D" id="3.40.50.150">
    <property type="entry name" value="Vaccinia Virus protein VP39"/>
    <property type="match status" value="2"/>
</dbReference>
<feature type="domain" description="Methyltransferase small" evidence="6">
    <location>
        <begin position="198"/>
        <end position="366"/>
    </location>
</feature>
<evidence type="ECO:0000259" key="7">
    <source>
        <dbReference type="Pfam" id="PF26049"/>
    </source>
</evidence>
<dbReference type="InterPro" id="IPR002052">
    <property type="entry name" value="DNA_methylase_N6_adenine_CS"/>
</dbReference>
<evidence type="ECO:0000256" key="4">
    <source>
        <dbReference type="ARBA" id="ARBA00022679"/>
    </source>
</evidence>
<dbReference type="InterPro" id="IPR017237">
    <property type="entry name" value="RLMG"/>
</dbReference>